<evidence type="ECO:0000259" key="4">
    <source>
        <dbReference type="Pfam" id="PF01636"/>
    </source>
</evidence>
<keyword evidence="6" id="KW-1185">Reference proteome</keyword>
<keyword evidence="1 5" id="KW-0808">Transferase</keyword>
<dbReference type="AlphaFoldDB" id="A0A7X3SKZ0"/>
<evidence type="ECO:0000313" key="5">
    <source>
        <dbReference type="EMBL" id="MXP78118.1"/>
    </source>
</evidence>
<evidence type="ECO:0000313" key="6">
    <source>
        <dbReference type="Proteomes" id="UP000460412"/>
    </source>
</evidence>
<evidence type="ECO:0000256" key="1">
    <source>
        <dbReference type="ARBA" id="ARBA00022679"/>
    </source>
</evidence>
<dbReference type="RefSeq" id="WP_159754281.1">
    <property type="nucleotide sequence ID" value="NZ_WUQX01000001.1"/>
</dbReference>
<dbReference type="GO" id="GO:0016779">
    <property type="term" value="F:nucleotidyltransferase activity"/>
    <property type="evidence" value="ECO:0007669"/>
    <property type="project" value="UniProtKB-KW"/>
</dbReference>
<sequence length="505" mass="59554">MMKYIIVQAGGKGTRLKHLTRNKPKALVPVGNLPMLFHLFRKYPDKRFIIIADYKKEVMREYLEVFADVKYQLVDADGDGTCAGVKQAISLIPEKEPFLLIWSDLILPDDFEMPTGYRDFPKEVYPKEDYIGISETFSCRWSYKEGKFLEESSCEHGVAGFFLFTEKEKIKTVAPRGELVRWMQENKMTYREIGLAGTKEFGVFEEYSQMEMEKCRPFNKIIIKEDKVVKEGRDAHGKKLVERECAWYDKAKKIGIKNLPEIYGFNPLEIERIEGKNIYEDSFSYTEKKEILRKLIISLQTLHKAEQIQADSFSCKEIYFNKTFGRIGNIRDLVPFANQRYITVNGRKCRNVFYYKRELEQRLEQLTCEVFCFIHGDCTFSNMMLRRDKSPVLIDPRGYFGYTELYGDPRYDWAKLYYSIVGNYDRFNRREFELEIGENEVCLTVQSNQWEDMESDFFEMTGTKPEEIKLLHAVIWLSLTTYAWHDYDSICGAFYNGLYYLEEVL</sequence>
<dbReference type="InterPro" id="IPR002575">
    <property type="entry name" value="Aminoglycoside_PTrfase"/>
</dbReference>
<protein>
    <submittedName>
        <fullName evidence="5">NTP transferase domain-containing protein</fullName>
    </submittedName>
</protein>
<dbReference type="SUPFAM" id="SSF53448">
    <property type="entry name" value="Nucleotide-diphospho-sugar transferases"/>
    <property type="match status" value="1"/>
</dbReference>
<dbReference type="SUPFAM" id="SSF56112">
    <property type="entry name" value="Protein kinase-like (PK-like)"/>
    <property type="match status" value="1"/>
</dbReference>
<organism evidence="5 6">
    <name type="scientific">Sporofaciens musculi</name>
    <dbReference type="NCBI Taxonomy" id="2681861"/>
    <lineage>
        <taxon>Bacteria</taxon>
        <taxon>Bacillati</taxon>
        <taxon>Bacillota</taxon>
        <taxon>Clostridia</taxon>
        <taxon>Lachnospirales</taxon>
        <taxon>Lachnospiraceae</taxon>
        <taxon>Sporofaciens</taxon>
    </lineage>
</organism>
<feature type="domain" description="Nucleotidyl transferase" evidence="3">
    <location>
        <begin position="6"/>
        <end position="112"/>
    </location>
</feature>
<evidence type="ECO:0000259" key="3">
    <source>
        <dbReference type="Pfam" id="PF00483"/>
    </source>
</evidence>
<dbReference type="InterPro" id="IPR050065">
    <property type="entry name" value="GlmU-like"/>
</dbReference>
<comment type="caution">
    <text evidence="5">The sequence shown here is derived from an EMBL/GenBank/DDBJ whole genome shotgun (WGS) entry which is preliminary data.</text>
</comment>
<accession>A0A7X3SKZ0</accession>
<gene>
    <name evidence="5" type="ORF">GN277_23000</name>
</gene>
<evidence type="ECO:0000256" key="2">
    <source>
        <dbReference type="ARBA" id="ARBA00022695"/>
    </source>
</evidence>
<dbReference type="InterPro" id="IPR029044">
    <property type="entry name" value="Nucleotide-diphossugar_trans"/>
</dbReference>
<dbReference type="InterPro" id="IPR005835">
    <property type="entry name" value="NTP_transferase_dom"/>
</dbReference>
<name>A0A7X3SKZ0_9FIRM</name>
<dbReference type="Gene3D" id="3.90.550.10">
    <property type="entry name" value="Spore Coat Polysaccharide Biosynthesis Protein SpsA, Chain A"/>
    <property type="match status" value="1"/>
</dbReference>
<reference evidence="5 6" key="1">
    <citation type="submission" date="2019-12" db="EMBL/GenBank/DDBJ databases">
        <title>Sporaefaciens musculi gen. nov., sp. nov., a novel bacterium isolated from the caecum of an obese mouse.</title>
        <authorList>
            <person name="Rasmussen T.S."/>
            <person name="Streidl T."/>
            <person name="Hitch T.C.A."/>
            <person name="Wortmann E."/>
            <person name="Deptula P."/>
            <person name="Hansen M."/>
            <person name="Nielsen D.S."/>
            <person name="Clavel T."/>
            <person name="Vogensen F.K."/>
        </authorList>
    </citation>
    <scope>NUCLEOTIDE SEQUENCE [LARGE SCALE GENOMIC DNA]</scope>
    <source>
        <strain evidence="5 6">WCA-9-b2</strain>
    </source>
</reference>
<dbReference type="Proteomes" id="UP000460412">
    <property type="component" value="Unassembled WGS sequence"/>
</dbReference>
<dbReference type="Pfam" id="PF00483">
    <property type="entry name" value="NTP_transferase"/>
    <property type="match status" value="1"/>
</dbReference>
<dbReference type="Pfam" id="PF01636">
    <property type="entry name" value="APH"/>
    <property type="match status" value="1"/>
</dbReference>
<dbReference type="EMBL" id="WUQX01000001">
    <property type="protein sequence ID" value="MXP78118.1"/>
    <property type="molecule type" value="Genomic_DNA"/>
</dbReference>
<feature type="domain" description="Aminoglycoside phosphotransferase" evidence="4">
    <location>
        <begin position="228"/>
        <end position="422"/>
    </location>
</feature>
<dbReference type="InterPro" id="IPR011009">
    <property type="entry name" value="Kinase-like_dom_sf"/>
</dbReference>
<keyword evidence="2" id="KW-0548">Nucleotidyltransferase</keyword>
<dbReference type="PANTHER" id="PTHR43584:SF8">
    <property type="entry name" value="N-ACETYLMURAMATE ALPHA-1-PHOSPHATE URIDYLYLTRANSFERASE"/>
    <property type="match status" value="1"/>
</dbReference>
<proteinExistence type="predicted"/>
<dbReference type="PANTHER" id="PTHR43584">
    <property type="entry name" value="NUCLEOTIDYL TRANSFERASE"/>
    <property type="match status" value="1"/>
</dbReference>